<dbReference type="EMBL" id="CAJOBH010112448">
    <property type="protein sequence ID" value="CAF4668527.1"/>
    <property type="molecule type" value="Genomic_DNA"/>
</dbReference>
<dbReference type="EMBL" id="CAJOBJ010160641">
    <property type="protein sequence ID" value="CAF4844502.1"/>
    <property type="molecule type" value="Genomic_DNA"/>
</dbReference>
<dbReference type="Proteomes" id="UP000681967">
    <property type="component" value="Unassembled WGS sequence"/>
</dbReference>
<name>A0A8S2ZX42_9BILA</name>
<dbReference type="EMBL" id="CAJOBH010110193">
    <property type="protein sequence ID" value="CAF4657203.1"/>
    <property type="molecule type" value="Genomic_DNA"/>
</dbReference>
<sequence>MAPLTPGLPLQAAPLMPNGLPANRATLQSQREITIANDLIG</sequence>
<reference evidence="4" key="1">
    <citation type="submission" date="2021-02" db="EMBL/GenBank/DDBJ databases">
        <authorList>
            <person name="Nowell W R."/>
        </authorList>
    </citation>
    <scope>NUCLEOTIDE SEQUENCE</scope>
</reference>
<organism evidence="4 7">
    <name type="scientific">Rotaria magnacalcarata</name>
    <dbReference type="NCBI Taxonomy" id="392030"/>
    <lineage>
        <taxon>Eukaryota</taxon>
        <taxon>Metazoa</taxon>
        <taxon>Spiralia</taxon>
        <taxon>Gnathifera</taxon>
        <taxon>Rotifera</taxon>
        <taxon>Eurotatoria</taxon>
        <taxon>Bdelloidea</taxon>
        <taxon>Philodinida</taxon>
        <taxon>Philodinidae</taxon>
        <taxon>Rotaria</taxon>
    </lineage>
</organism>
<gene>
    <name evidence="3" type="ORF">BYL167_LOCUS42435</name>
    <name evidence="4" type="ORF">BYL167_LOCUS42875</name>
    <name evidence="5" type="ORF">GIL414_LOCUS49095</name>
    <name evidence="6" type="ORF">GIL414_LOCUS51693</name>
    <name evidence="1" type="ORF">SMN809_LOCUS32033</name>
    <name evidence="2" type="ORF">SMN809_LOCUS32041</name>
</gene>
<dbReference type="AlphaFoldDB" id="A0A8S2ZX42"/>
<dbReference type="EMBL" id="CAJOBI010065839">
    <property type="protein sequence ID" value="CAF4435666.1"/>
    <property type="molecule type" value="Genomic_DNA"/>
</dbReference>
<accession>A0A8S2ZX42</accession>
<dbReference type="EMBL" id="CAJOBJ010175252">
    <property type="protein sequence ID" value="CAF4898052.1"/>
    <property type="molecule type" value="Genomic_DNA"/>
</dbReference>
<evidence type="ECO:0000313" key="3">
    <source>
        <dbReference type="EMBL" id="CAF4657203.1"/>
    </source>
</evidence>
<protein>
    <submittedName>
        <fullName evidence="4">Uncharacterized protein</fullName>
    </submittedName>
</protein>
<evidence type="ECO:0000313" key="7">
    <source>
        <dbReference type="Proteomes" id="UP000681967"/>
    </source>
</evidence>
<dbReference type="Proteomes" id="UP000676336">
    <property type="component" value="Unassembled WGS sequence"/>
</dbReference>
<evidence type="ECO:0000313" key="1">
    <source>
        <dbReference type="EMBL" id="CAF4435666.1"/>
    </source>
</evidence>
<evidence type="ECO:0000313" key="2">
    <source>
        <dbReference type="EMBL" id="CAF4435845.1"/>
    </source>
</evidence>
<evidence type="ECO:0000313" key="4">
    <source>
        <dbReference type="EMBL" id="CAF4668527.1"/>
    </source>
</evidence>
<evidence type="ECO:0000313" key="5">
    <source>
        <dbReference type="EMBL" id="CAF4844502.1"/>
    </source>
</evidence>
<dbReference type="Proteomes" id="UP000681720">
    <property type="component" value="Unassembled WGS sequence"/>
</dbReference>
<proteinExistence type="predicted"/>
<evidence type="ECO:0000313" key="6">
    <source>
        <dbReference type="EMBL" id="CAF4898052.1"/>
    </source>
</evidence>
<comment type="caution">
    <text evidence="4">The sequence shown here is derived from an EMBL/GenBank/DDBJ whole genome shotgun (WGS) entry which is preliminary data.</text>
</comment>
<dbReference type="EMBL" id="CAJOBI010065883">
    <property type="protein sequence ID" value="CAF4435845.1"/>
    <property type="molecule type" value="Genomic_DNA"/>
</dbReference>
<feature type="non-terminal residue" evidence="4">
    <location>
        <position position="1"/>
    </location>
</feature>